<comment type="caution">
    <text evidence="2">The sequence shown here is derived from an EMBL/GenBank/DDBJ whole genome shotgun (WGS) entry which is preliminary data.</text>
</comment>
<feature type="region of interest" description="Disordered" evidence="1">
    <location>
        <begin position="128"/>
        <end position="149"/>
    </location>
</feature>
<dbReference type="Proteomes" id="UP001476798">
    <property type="component" value="Unassembled WGS sequence"/>
</dbReference>
<feature type="compositionally biased region" description="Basic and acidic residues" evidence="1">
    <location>
        <begin position="17"/>
        <end position="29"/>
    </location>
</feature>
<gene>
    <name evidence="2" type="ORF">GOODEAATRI_007805</name>
</gene>
<evidence type="ECO:0000313" key="2">
    <source>
        <dbReference type="EMBL" id="MEQ2187753.1"/>
    </source>
</evidence>
<name>A0ABV0PWM2_9TELE</name>
<dbReference type="Pfam" id="PF15350">
    <property type="entry name" value="ETAA1"/>
    <property type="match status" value="1"/>
</dbReference>
<keyword evidence="3" id="KW-1185">Reference proteome</keyword>
<organism evidence="2 3">
    <name type="scientific">Goodea atripinnis</name>
    <dbReference type="NCBI Taxonomy" id="208336"/>
    <lineage>
        <taxon>Eukaryota</taxon>
        <taxon>Metazoa</taxon>
        <taxon>Chordata</taxon>
        <taxon>Craniata</taxon>
        <taxon>Vertebrata</taxon>
        <taxon>Euteleostomi</taxon>
        <taxon>Actinopterygii</taxon>
        <taxon>Neopterygii</taxon>
        <taxon>Teleostei</taxon>
        <taxon>Neoteleostei</taxon>
        <taxon>Acanthomorphata</taxon>
        <taxon>Ovalentaria</taxon>
        <taxon>Atherinomorphae</taxon>
        <taxon>Cyprinodontiformes</taxon>
        <taxon>Goodeidae</taxon>
        <taxon>Goodea</taxon>
    </lineage>
</organism>
<dbReference type="EMBL" id="JAHRIO010090364">
    <property type="protein sequence ID" value="MEQ2187753.1"/>
    <property type="molecule type" value="Genomic_DNA"/>
</dbReference>
<dbReference type="PANTHER" id="PTHR16434">
    <property type="entry name" value="EWING'S TUMOR-ASSOCIATED ANTIGEN 1 ETAA1"/>
    <property type="match status" value="1"/>
</dbReference>
<evidence type="ECO:0000313" key="3">
    <source>
        <dbReference type="Proteomes" id="UP001476798"/>
    </source>
</evidence>
<proteinExistence type="predicted"/>
<feature type="non-terminal residue" evidence="2">
    <location>
        <position position="149"/>
    </location>
</feature>
<protein>
    <submittedName>
        <fullName evidence="2">Uncharacterized protein</fullName>
    </submittedName>
</protein>
<reference evidence="2 3" key="1">
    <citation type="submission" date="2021-06" db="EMBL/GenBank/DDBJ databases">
        <authorList>
            <person name="Palmer J.M."/>
        </authorList>
    </citation>
    <scope>NUCLEOTIDE SEQUENCE [LARGE SCALE GENOMIC DNA]</scope>
    <source>
        <strain evidence="2 3">GA_2019</strain>
        <tissue evidence="2">Muscle</tissue>
    </source>
</reference>
<dbReference type="PANTHER" id="PTHR16434:SF3">
    <property type="entry name" value="EWING'S TUMOR-ASSOCIATED ANTIGEN 1"/>
    <property type="match status" value="1"/>
</dbReference>
<dbReference type="InterPro" id="IPR029406">
    <property type="entry name" value="ETAA1"/>
</dbReference>
<evidence type="ECO:0000256" key="1">
    <source>
        <dbReference type="SAM" id="MobiDB-lite"/>
    </source>
</evidence>
<feature type="region of interest" description="Disordered" evidence="1">
    <location>
        <begin position="1"/>
        <end position="75"/>
    </location>
</feature>
<accession>A0ABV0PWM2</accession>
<sequence>MAEPGTDAAAGCPEFSELWRKISEGDHSKTQSRRGAEQMAVTATAPGWKGLQSPRFRGGSRFPGSNNAESPGDVEASQDIFWDGASPTQTGSGNMNTRAVEISEIVNRIAPKNIKPKVTESSLLHWIDDGAMPCTPDIPKPRVRKRSSR</sequence>